<organism evidence="2 3">
    <name type="scientific">Dyella flagellata</name>
    <dbReference type="NCBI Taxonomy" id="1867833"/>
    <lineage>
        <taxon>Bacteria</taxon>
        <taxon>Pseudomonadati</taxon>
        <taxon>Pseudomonadota</taxon>
        <taxon>Gammaproteobacteria</taxon>
        <taxon>Lysobacterales</taxon>
        <taxon>Rhodanobacteraceae</taxon>
        <taxon>Dyella</taxon>
    </lineage>
</organism>
<name>A0ABQ5XD20_9GAMM</name>
<feature type="region of interest" description="Disordered" evidence="1">
    <location>
        <begin position="1"/>
        <end position="26"/>
    </location>
</feature>
<dbReference type="Proteomes" id="UP001156627">
    <property type="component" value="Unassembled WGS sequence"/>
</dbReference>
<reference evidence="3" key="1">
    <citation type="journal article" date="2019" name="Int. J. Syst. Evol. Microbiol.">
        <title>The Global Catalogue of Microorganisms (GCM) 10K type strain sequencing project: providing services to taxonomists for standard genome sequencing and annotation.</title>
        <authorList>
            <consortium name="The Broad Institute Genomics Platform"/>
            <consortium name="The Broad Institute Genome Sequencing Center for Infectious Disease"/>
            <person name="Wu L."/>
            <person name="Ma J."/>
        </authorList>
    </citation>
    <scope>NUCLEOTIDE SEQUENCE [LARGE SCALE GENOMIC DNA]</scope>
    <source>
        <strain evidence="3">NBRC 111981</strain>
    </source>
</reference>
<proteinExistence type="predicted"/>
<evidence type="ECO:0000256" key="1">
    <source>
        <dbReference type="SAM" id="MobiDB-lite"/>
    </source>
</evidence>
<protein>
    <submittedName>
        <fullName evidence="2">Uncharacterized protein</fullName>
    </submittedName>
</protein>
<comment type="caution">
    <text evidence="2">The sequence shown here is derived from an EMBL/GenBank/DDBJ whole genome shotgun (WGS) entry which is preliminary data.</text>
</comment>
<evidence type="ECO:0000313" key="2">
    <source>
        <dbReference type="EMBL" id="GLQ89591.1"/>
    </source>
</evidence>
<evidence type="ECO:0000313" key="3">
    <source>
        <dbReference type="Proteomes" id="UP001156627"/>
    </source>
</evidence>
<sequence length="82" mass="9294">MEGTALRDAVEAAAEKKIDAEQERRCSDAENKAERAAAEAAPTELQCCEARADMEEQGSDLHQRRSQFARYQRIDDDKDMDF</sequence>
<keyword evidence="3" id="KW-1185">Reference proteome</keyword>
<feature type="compositionally biased region" description="Basic and acidic residues" evidence="1">
    <location>
        <begin position="8"/>
        <end position="26"/>
    </location>
</feature>
<dbReference type="EMBL" id="BSOA01000039">
    <property type="protein sequence ID" value="GLQ89591.1"/>
    <property type="molecule type" value="Genomic_DNA"/>
</dbReference>
<gene>
    <name evidence="2" type="ORF">GCM10007898_31660</name>
</gene>
<accession>A0ABQ5XD20</accession>